<dbReference type="PANTHER" id="PTHR43798:SF33">
    <property type="entry name" value="HYDROLASE, PUTATIVE (AFU_ORTHOLOGUE AFUA_2G14860)-RELATED"/>
    <property type="match status" value="1"/>
</dbReference>
<evidence type="ECO:0000256" key="1">
    <source>
        <dbReference type="SAM" id="MobiDB-lite"/>
    </source>
</evidence>
<dbReference type="RefSeq" id="WP_345486769.1">
    <property type="nucleotide sequence ID" value="NZ_BAAAWU010000001.1"/>
</dbReference>
<dbReference type="Gene3D" id="3.40.50.1820">
    <property type="entry name" value="alpha/beta hydrolase"/>
    <property type="match status" value="1"/>
</dbReference>
<protein>
    <submittedName>
        <fullName evidence="3">Alpha/beta fold hydrolase</fullName>
    </submittedName>
</protein>
<proteinExistence type="predicted"/>
<dbReference type="PANTHER" id="PTHR43798">
    <property type="entry name" value="MONOACYLGLYCEROL LIPASE"/>
    <property type="match status" value="1"/>
</dbReference>
<dbReference type="InterPro" id="IPR050266">
    <property type="entry name" value="AB_hydrolase_sf"/>
</dbReference>
<keyword evidence="3" id="KW-0378">Hydrolase</keyword>
<organism evidence="3 4">
    <name type="scientific">Streptomyces roseoviridis</name>
    <dbReference type="NCBI Taxonomy" id="67361"/>
    <lineage>
        <taxon>Bacteria</taxon>
        <taxon>Bacillati</taxon>
        <taxon>Actinomycetota</taxon>
        <taxon>Actinomycetes</taxon>
        <taxon>Kitasatosporales</taxon>
        <taxon>Streptomycetaceae</taxon>
        <taxon>Streptomyces</taxon>
    </lineage>
</organism>
<dbReference type="Proteomes" id="UP001589716">
    <property type="component" value="Unassembled WGS sequence"/>
</dbReference>
<keyword evidence="4" id="KW-1185">Reference proteome</keyword>
<comment type="caution">
    <text evidence="3">The sequence shown here is derived from an EMBL/GenBank/DDBJ whole genome shotgun (WGS) entry which is preliminary data.</text>
</comment>
<dbReference type="GO" id="GO:0016787">
    <property type="term" value="F:hydrolase activity"/>
    <property type="evidence" value="ECO:0007669"/>
    <property type="project" value="UniProtKB-KW"/>
</dbReference>
<sequence length="339" mass="35389">MPTVTVGTARVHYDIEGPAPATPSHSASVTASAPATPSHSASVTASAPATATATATGLPHPPPGRLPALLLVHGTGSGGAVVNWGRTAPRFTDGRHEARHEARGEGRGEERHEARGEGQAEERHARTVITPDLSGADRTVDDGGPLTVETLAAQVVAVIEDAGTGPVDLLGFSMGAPVAAAVAALRPDLVNRLVLVAGWAYTDGDEYLRNLFALWQRLGEQDPAGFGRFVTMTGFSRDFLNAIGREEVEALIPNMPPTPGTLRHVAVDRAVDVRALLPLITAPTLVIGCARDATVPVENSRELAAAITGSTYAEIDAGHVVFFEKEDEFVKTVTDFLAG</sequence>
<name>A0ABV5QLW3_9ACTN</name>
<evidence type="ECO:0000259" key="2">
    <source>
        <dbReference type="Pfam" id="PF00561"/>
    </source>
</evidence>
<dbReference type="InterPro" id="IPR029058">
    <property type="entry name" value="AB_hydrolase_fold"/>
</dbReference>
<feature type="compositionally biased region" description="Low complexity" evidence="1">
    <location>
        <begin position="18"/>
        <end position="56"/>
    </location>
</feature>
<reference evidence="3 4" key="1">
    <citation type="submission" date="2024-09" db="EMBL/GenBank/DDBJ databases">
        <authorList>
            <person name="Sun Q."/>
            <person name="Mori K."/>
        </authorList>
    </citation>
    <scope>NUCLEOTIDE SEQUENCE [LARGE SCALE GENOMIC DNA]</scope>
    <source>
        <strain evidence="3 4">JCM 4414</strain>
    </source>
</reference>
<dbReference type="InterPro" id="IPR000073">
    <property type="entry name" value="AB_hydrolase_1"/>
</dbReference>
<dbReference type="EMBL" id="JBHMCT010000007">
    <property type="protein sequence ID" value="MFB9554143.1"/>
    <property type="molecule type" value="Genomic_DNA"/>
</dbReference>
<gene>
    <name evidence="3" type="ORF">ACFFTP_08025</name>
</gene>
<dbReference type="Pfam" id="PF00561">
    <property type="entry name" value="Abhydrolase_1"/>
    <property type="match status" value="1"/>
</dbReference>
<evidence type="ECO:0000313" key="4">
    <source>
        <dbReference type="Proteomes" id="UP001589716"/>
    </source>
</evidence>
<evidence type="ECO:0000313" key="3">
    <source>
        <dbReference type="EMBL" id="MFB9554143.1"/>
    </source>
</evidence>
<feature type="region of interest" description="Disordered" evidence="1">
    <location>
        <begin position="15"/>
        <end position="62"/>
    </location>
</feature>
<feature type="region of interest" description="Disordered" evidence="1">
    <location>
        <begin position="93"/>
        <end position="123"/>
    </location>
</feature>
<dbReference type="SUPFAM" id="SSF53474">
    <property type="entry name" value="alpha/beta-Hydrolases"/>
    <property type="match status" value="1"/>
</dbReference>
<dbReference type="PRINTS" id="PR00111">
    <property type="entry name" value="ABHYDROLASE"/>
</dbReference>
<feature type="domain" description="AB hydrolase-1" evidence="2">
    <location>
        <begin position="117"/>
        <end position="325"/>
    </location>
</feature>
<accession>A0ABV5QLW3</accession>